<dbReference type="Proteomes" id="UP000596660">
    <property type="component" value="Unplaced"/>
</dbReference>
<reference evidence="2" key="1">
    <citation type="journal article" date="2017" name="Nature">
        <title>The genome of Chenopodium quinoa.</title>
        <authorList>
            <person name="Jarvis D.E."/>
            <person name="Ho Y.S."/>
            <person name="Lightfoot D.J."/>
            <person name="Schmoeckel S.M."/>
            <person name="Li B."/>
            <person name="Borm T.J.A."/>
            <person name="Ohyanagi H."/>
            <person name="Mineta K."/>
            <person name="Michell C.T."/>
            <person name="Saber N."/>
            <person name="Kharbatia N.M."/>
            <person name="Rupper R.R."/>
            <person name="Sharp A.R."/>
            <person name="Dally N."/>
            <person name="Boughton B.A."/>
            <person name="Woo Y.H."/>
            <person name="Gao G."/>
            <person name="Schijlen E.G.W.M."/>
            <person name="Guo X."/>
            <person name="Momin A.A."/>
            <person name="Negrao S."/>
            <person name="Al-Babili S."/>
            <person name="Gehring C."/>
            <person name="Roessner U."/>
            <person name="Jung C."/>
            <person name="Murphy K."/>
            <person name="Arold S.T."/>
            <person name="Gojobori T."/>
            <person name="van der Linden C.G."/>
            <person name="van Loo E.N."/>
            <person name="Jellen E.N."/>
            <person name="Maughan P.J."/>
            <person name="Tester M."/>
        </authorList>
    </citation>
    <scope>NUCLEOTIDE SEQUENCE [LARGE SCALE GENOMIC DNA]</scope>
    <source>
        <strain evidence="2">cv. PI 614886</strain>
    </source>
</reference>
<dbReference type="EnsemblPlants" id="AUR62016855-RA">
    <property type="protein sequence ID" value="AUR62016855-RA:cds"/>
    <property type="gene ID" value="AUR62016855"/>
</dbReference>
<dbReference type="GO" id="GO:0009733">
    <property type="term" value="P:response to auxin"/>
    <property type="evidence" value="ECO:0007669"/>
    <property type="project" value="InterPro"/>
</dbReference>
<dbReference type="PANTHER" id="PTHR31374">
    <property type="entry name" value="AUXIN-INDUCED PROTEIN-LIKE-RELATED"/>
    <property type="match status" value="1"/>
</dbReference>
<sequence length="113" mass="12774">MLKRWRKKASIASVPFDVPPGHVAVCVGINGRRFIVKATHLNHPIFQNLLRKAEEEFGFDNTDGPLYIPCDELAFEDAIRVVTRSENLPSRCRVNESHSHVPLLRGIPEKSIC</sequence>
<evidence type="ECO:0000256" key="1">
    <source>
        <dbReference type="ARBA" id="ARBA00006974"/>
    </source>
</evidence>
<comment type="similarity">
    <text evidence="1">Belongs to the ARG7 family.</text>
</comment>
<dbReference type="Gramene" id="AUR62016855-RA">
    <property type="protein sequence ID" value="AUR62016855-RA:cds"/>
    <property type="gene ID" value="AUR62016855"/>
</dbReference>
<proteinExistence type="inferred from homology"/>
<dbReference type="AlphaFoldDB" id="A0A803LPH6"/>
<evidence type="ECO:0000313" key="3">
    <source>
        <dbReference type="Proteomes" id="UP000596660"/>
    </source>
</evidence>
<organism evidence="2 3">
    <name type="scientific">Chenopodium quinoa</name>
    <name type="common">Quinoa</name>
    <dbReference type="NCBI Taxonomy" id="63459"/>
    <lineage>
        <taxon>Eukaryota</taxon>
        <taxon>Viridiplantae</taxon>
        <taxon>Streptophyta</taxon>
        <taxon>Embryophyta</taxon>
        <taxon>Tracheophyta</taxon>
        <taxon>Spermatophyta</taxon>
        <taxon>Magnoliopsida</taxon>
        <taxon>eudicotyledons</taxon>
        <taxon>Gunneridae</taxon>
        <taxon>Pentapetalae</taxon>
        <taxon>Caryophyllales</taxon>
        <taxon>Chenopodiaceae</taxon>
        <taxon>Chenopodioideae</taxon>
        <taxon>Atripliceae</taxon>
        <taxon>Chenopodium</taxon>
    </lineage>
</organism>
<evidence type="ECO:0000313" key="2">
    <source>
        <dbReference type="EnsemblPlants" id="AUR62016855-RA:cds"/>
    </source>
</evidence>
<reference evidence="2" key="2">
    <citation type="submission" date="2021-03" db="UniProtKB">
        <authorList>
            <consortium name="EnsemblPlants"/>
        </authorList>
    </citation>
    <scope>IDENTIFICATION</scope>
</reference>
<dbReference type="InterPro" id="IPR003676">
    <property type="entry name" value="SAUR_fam"/>
</dbReference>
<dbReference type="Pfam" id="PF02519">
    <property type="entry name" value="Auxin_inducible"/>
    <property type="match status" value="1"/>
</dbReference>
<evidence type="ECO:0008006" key="4">
    <source>
        <dbReference type="Google" id="ProtNLM"/>
    </source>
</evidence>
<protein>
    <recommendedName>
        <fullName evidence="4">SAUR family protein</fullName>
    </recommendedName>
</protein>
<dbReference type="PANTHER" id="PTHR31374:SF119">
    <property type="entry name" value="SAUR-LIKE AUXIN-RESPONSIVE PROTEIN FAMILY"/>
    <property type="match status" value="1"/>
</dbReference>
<name>A0A803LPH6_CHEQI</name>
<keyword evidence="3" id="KW-1185">Reference proteome</keyword>
<accession>A0A803LPH6</accession>
<dbReference type="SMR" id="A0A803LPH6"/>